<comment type="caution">
    <text evidence="1">The sequence shown here is derived from an EMBL/GenBank/DDBJ whole genome shotgun (WGS) entry which is preliminary data.</text>
</comment>
<evidence type="ECO:0008006" key="3">
    <source>
        <dbReference type="Google" id="ProtNLM"/>
    </source>
</evidence>
<dbReference type="CDD" id="cd00093">
    <property type="entry name" value="HTH_XRE"/>
    <property type="match status" value="1"/>
</dbReference>
<reference evidence="1 2" key="1">
    <citation type="submission" date="2018-11" db="EMBL/GenBank/DDBJ databases">
        <title>Genome sequencing and assembly of Anaerosphaera sp. nov., GS7-6-2.</title>
        <authorList>
            <person name="Rettenmaier R."/>
            <person name="Liebl W."/>
            <person name="Zverlov V."/>
        </authorList>
    </citation>
    <scope>NUCLEOTIDE SEQUENCE [LARGE SCALE GENOMIC DNA]</scope>
    <source>
        <strain evidence="1 2">GS7-6-2</strain>
    </source>
</reference>
<dbReference type="RefSeq" id="WP_127722874.1">
    <property type="nucleotide sequence ID" value="NZ_RLIH01000001.1"/>
</dbReference>
<accession>A0A437S9J1</accession>
<dbReference type="OrthoDB" id="581382at2"/>
<protein>
    <recommendedName>
        <fullName evidence="3">ImmA/IrrE family metallo-endopeptidase</fullName>
    </recommendedName>
</protein>
<gene>
    <name evidence="1" type="ORF">EF514_00910</name>
</gene>
<dbReference type="Proteomes" id="UP000288812">
    <property type="component" value="Unassembled WGS sequence"/>
</dbReference>
<keyword evidence="2" id="KW-1185">Reference proteome</keyword>
<evidence type="ECO:0000313" key="1">
    <source>
        <dbReference type="EMBL" id="RVU55805.1"/>
    </source>
</evidence>
<name>A0A437S9J1_9FIRM</name>
<dbReference type="EMBL" id="RLIH01000001">
    <property type="protein sequence ID" value="RVU55805.1"/>
    <property type="molecule type" value="Genomic_DNA"/>
</dbReference>
<dbReference type="Gene3D" id="1.10.260.40">
    <property type="entry name" value="lambda repressor-like DNA-binding domains"/>
    <property type="match status" value="1"/>
</dbReference>
<dbReference type="InterPro" id="IPR001387">
    <property type="entry name" value="Cro/C1-type_HTH"/>
</dbReference>
<dbReference type="GO" id="GO:0003677">
    <property type="term" value="F:DNA binding"/>
    <property type="evidence" value="ECO:0007669"/>
    <property type="project" value="InterPro"/>
</dbReference>
<dbReference type="AlphaFoldDB" id="A0A437S9J1"/>
<sequence length="637" mass="73963">MKQYASFEKYLEDKYYNDIHRAITGLIFKRGRNNGFYSYTVLDPSYFQVEDIHIKTVSFHSTDGSRIIFNAAVEADVILKGMGKRDYDADIKNPWYTVSFTGYLSDGLNMVTITDVDDYFADKFDKNTTLSKYLIPYLYSEDLEQEAEKFLYKYCRQALNEPMPIPLDELMFNMGLVLYEAPLPDNIFGKTYFAESTVDIFNEEYEVVKQTVEPGTILLNPNIFFMRNIGSRNNTVVHECVHWDRHDKFFEMQKLLNSDLTSLTCEITEQRGLKNNGIEGALQWMEWQANALTPRILLPANTTRQKLKEILLRLHIENSERSDSDIMEEAIEELADFFAVSKFAAKLRAIELGFSQAQGVWNYLNGTYLPSFSFKATALNKDESYIIDIRNACYEASFDVSFKANLEKGDFIYVDYMYCINDEKYVEKSADGKCTLTSYARQHVDECCIKFKQKFKITKTQGDAYYTQCSLCRDIDASSYCECTYIEDEDNQDVVQRAIELKKLKEEGERITGILRSLPMSFSGTLDAHMKRLKKEDGTKMTNLELALRTGLSDRYIQDLRKEEKNVSYETVCAICIGLHLHPKFSNDLIKKSRNDYPLTEEGYFGQFLIEHHYMETLDLCNEKLREMGYKTWGKDL</sequence>
<organism evidence="1 2">
    <name type="scientific">Anaerosphaera multitolerans</name>
    <dbReference type="NCBI Taxonomy" id="2487351"/>
    <lineage>
        <taxon>Bacteria</taxon>
        <taxon>Bacillati</taxon>
        <taxon>Bacillota</taxon>
        <taxon>Tissierellia</taxon>
        <taxon>Tissierellales</taxon>
        <taxon>Peptoniphilaceae</taxon>
        <taxon>Anaerosphaera</taxon>
    </lineage>
</organism>
<dbReference type="InterPro" id="IPR010982">
    <property type="entry name" value="Lambda_DNA-bd_dom_sf"/>
</dbReference>
<evidence type="ECO:0000313" key="2">
    <source>
        <dbReference type="Proteomes" id="UP000288812"/>
    </source>
</evidence>
<proteinExistence type="predicted"/>